<dbReference type="Gene3D" id="2.40.50.100">
    <property type="match status" value="2"/>
</dbReference>
<keyword evidence="2" id="KW-0175">Coiled coil</keyword>
<dbReference type="Pfam" id="PF25954">
    <property type="entry name" value="Beta-barrel_RND_2"/>
    <property type="match status" value="1"/>
</dbReference>
<dbReference type="Pfam" id="PF25917">
    <property type="entry name" value="BSH_RND"/>
    <property type="match status" value="1"/>
</dbReference>
<feature type="domain" description="CusB-like beta-barrel" evidence="4">
    <location>
        <begin position="286"/>
        <end position="361"/>
    </location>
</feature>
<comment type="subcellular location">
    <subcellularLocation>
        <location evidence="1">Cell envelope</location>
    </subcellularLocation>
</comment>
<evidence type="ECO:0000256" key="2">
    <source>
        <dbReference type="ARBA" id="ARBA00023054"/>
    </source>
</evidence>
<dbReference type="InterPro" id="IPR058625">
    <property type="entry name" value="MdtA-like_BSH"/>
</dbReference>
<protein>
    <submittedName>
        <fullName evidence="5">Efflux RND transporter periplasmic adaptor subunit</fullName>
    </submittedName>
</protein>
<dbReference type="PANTHER" id="PTHR32347:SF14">
    <property type="entry name" value="EFFLUX SYSTEM COMPONENT YKNX-RELATED"/>
    <property type="match status" value="1"/>
</dbReference>
<keyword evidence="6" id="KW-1185">Reference proteome</keyword>
<evidence type="ECO:0000259" key="4">
    <source>
        <dbReference type="Pfam" id="PF25954"/>
    </source>
</evidence>
<dbReference type="Gene3D" id="2.40.30.170">
    <property type="match status" value="1"/>
</dbReference>
<dbReference type="SUPFAM" id="SSF111369">
    <property type="entry name" value="HlyD-like secretion proteins"/>
    <property type="match status" value="2"/>
</dbReference>
<feature type="domain" description="Multidrug resistance protein MdtA-like barrel-sandwich hybrid" evidence="3">
    <location>
        <begin position="66"/>
        <end position="273"/>
    </location>
</feature>
<dbReference type="EMBL" id="JAGIYZ010000001">
    <property type="protein sequence ID" value="MBP0462677.1"/>
    <property type="molecule type" value="Genomic_DNA"/>
</dbReference>
<reference evidence="5 6" key="1">
    <citation type="submission" date="2021-03" db="EMBL/GenBank/DDBJ databases">
        <authorList>
            <person name="So Y."/>
        </authorList>
    </citation>
    <scope>NUCLEOTIDE SEQUENCE [LARGE SCALE GENOMIC DNA]</scope>
    <source>
        <strain evidence="5 6">PWR1</strain>
    </source>
</reference>
<evidence type="ECO:0000256" key="1">
    <source>
        <dbReference type="ARBA" id="ARBA00004196"/>
    </source>
</evidence>
<name>A0ABS4AMU9_9PROT</name>
<dbReference type="PANTHER" id="PTHR32347">
    <property type="entry name" value="EFFLUX SYSTEM COMPONENT YKNX-RELATED"/>
    <property type="match status" value="1"/>
</dbReference>
<sequence length="539" mass="55595">MRKTLVATGLIAVLAAGWWWAGMPGLPNAANGADGALPRLRTAQADRGAITAVVAATGTVNPVTLVQVGSQLSGQIRELFADFNTRVAADQPIARLDTATIEARRAAAEADVHAAAAQVAVARAQAERARADEAQSAAQIEAARAAVLGVEASVRDAEGEAARTAELRARGVGAERDALRAAFAAERSRAAVAQARADLLRAEAAAMSAAAAARTALAQVDAADAAREQKDAILRQVEVDLRNATIRSPIDGVVVSRNIDIGQTVAASFQAPVLFQIAASLEEMEVHATVDEADIGRVRQGQDVTFTVAAFPSETLRGRVKDIRLAATTVQNVVTYTVVIAAPNAAGRLLPGMTATLRIITEERPQALRVPNAALRWRPPGAAAGGAGGGEQAAPGQAQLDQALAALGDLTAAQRAEIEAARAEMRQRMAALPQDADARRQQAQAARQRLVSRLNAVLTPDQRAQLAAMRGGARASGQPGTVWVQDGAGAPRAVPVRTGITDGSVTEILAGALEPGATVVIGQERAGAAAAPAAARRLF</sequence>
<organism evidence="5 6">
    <name type="scientific">Roseomonas nitratireducens</name>
    <dbReference type="NCBI Taxonomy" id="2820810"/>
    <lineage>
        <taxon>Bacteria</taxon>
        <taxon>Pseudomonadati</taxon>
        <taxon>Pseudomonadota</taxon>
        <taxon>Alphaproteobacteria</taxon>
        <taxon>Acetobacterales</taxon>
        <taxon>Roseomonadaceae</taxon>
        <taxon>Roseomonas</taxon>
    </lineage>
</organism>
<dbReference type="Proteomes" id="UP000680815">
    <property type="component" value="Unassembled WGS sequence"/>
</dbReference>
<dbReference type="InterPro" id="IPR058792">
    <property type="entry name" value="Beta-barrel_RND_2"/>
</dbReference>
<dbReference type="Gene3D" id="2.40.420.20">
    <property type="match status" value="1"/>
</dbReference>
<evidence type="ECO:0000313" key="6">
    <source>
        <dbReference type="Proteomes" id="UP000680815"/>
    </source>
</evidence>
<dbReference type="RefSeq" id="WP_209350036.1">
    <property type="nucleotide sequence ID" value="NZ_JAGIYZ010000001.1"/>
</dbReference>
<gene>
    <name evidence="5" type="ORF">J5Y09_02025</name>
</gene>
<accession>A0ABS4AMU9</accession>
<proteinExistence type="predicted"/>
<evidence type="ECO:0000313" key="5">
    <source>
        <dbReference type="EMBL" id="MBP0462677.1"/>
    </source>
</evidence>
<evidence type="ECO:0000259" key="3">
    <source>
        <dbReference type="Pfam" id="PF25917"/>
    </source>
</evidence>
<dbReference type="InterPro" id="IPR050465">
    <property type="entry name" value="UPF0194_transport"/>
</dbReference>
<comment type="caution">
    <text evidence="5">The sequence shown here is derived from an EMBL/GenBank/DDBJ whole genome shotgun (WGS) entry which is preliminary data.</text>
</comment>